<accession>A0A2A6CZX2</accession>
<reference evidence="2" key="2">
    <citation type="submission" date="2022-06" db="UniProtKB">
        <authorList>
            <consortium name="EnsemblMetazoa"/>
        </authorList>
    </citation>
    <scope>IDENTIFICATION</scope>
    <source>
        <strain evidence="2">PS312</strain>
    </source>
</reference>
<evidence type="ECO:0000256" key="1">
    <source>
        <dbReference type="SAM" id="MobiDB-lite"/>
    </source>
</evidence>
<dbReference type="Proteomes" id="UP000005239">
    <property type="component" value="Unassembled WGS sequence"/>
</dbReference>
<feature type="compositionally biased region" description="Basic and acidic residues" evidence="1">
    <location>
        <begin position="1"/>
        <end position="10"/>
    </location>
</feature>
<evidence type="ECO:0000313" key="3">
    <source>
        <dbReference type="Proteomes" id="UP000005239"/>
    </source>
</evidence>
<feature type="compositionally biased region" description="Low complexity" evidence="1">
    <location>
        <begin position="46"/>
        <end position="55"/>
    </location>
</feature>
<organism evidence="2 3">
    <name type="scientific">Pristionchus pacificus</name>
    <name type="common">Parasitic nematode worm</name>
    <dbReference type="NCBI Taxonomy" id="54126"/>
    <lineage>
        <taxon>Eukaryota</taxon>
        <taxon>Metazoa</taxon>
        <taxon>Ecdysozoa</taxon>
        <taxon>Nematoda</taxon>
        <taxon>Chromadorea</taxon>
        <taxon>Rhabditida</taxon>
        <taxon>Rhabditina</taxon>
        <taxon>Diplogasteromorpha</taxon>
        <taxon>Diplogasteroidea</taxon>
        <taxon>Neodiplogasteridae</taxon>
        <taxon>Pristionchus</taxon>
    </lineage>
</organism>
<reference evidence="3" key="1">
    <citation type="journal article" date="2008" name="Nat. Genet.">
        <title>The Pristionchus pacificus genome provides a unique perspective on nematode lifestyle and parasitism.</title>
        <authorList>
            <person name="Dieterich C."/>
            <person name="Clifton S.W."/>
            <person name="Schuster L.N."/>
            <person name="Chinwalla A."/>
            <person name="Delehaunty K."/>
            <person name="Dinkelacker I."/>
            <person name="Fulton L."/>
            <person name="Fulton R."/>
            <person name="Godfrey J."/>
            <person name="Minx P."/>
            <person name="Mitreva M."/>
            <person name="Roeseler W."/>
            <person name="Tian H."/>
            <person name="Witte H."/>
            <person name="Yang S.P."/>
            <person name="Wilson R.K."/>
            <person name="Sommer R.J."/>
        </authorList>
    </citation>
    <scope>NUCLEOTIDE SEQUENCE [LARGE SCALE GENOMIC DNA]</scope>
    <source>
        <strain evidence="3">PS312</strain>
    </source>
</reference>
<accession>A0A8R1Z4Y6</accession>
<proteinExistence type="predicted"/>
<sequence>MKMDRENEKKEKRKRKREGRGRLWSFSMEPLIDMQQLLAGPGTGGTEPEPGLEPAISTHPA</sequence>
<dbReference type="AlphaFoldDB" id="A0A2A6CZX2"/>
<feature type="region of interest" description="Disordered" evidence="1">
    <location>
        <begin position="37"/>
        <end position="61"/>
    </location>
</feature>
<protein>
    <submittedName>
        <fullName evidence="2">Uncharacterized protein</fullName>
    </submittedName>
</protein>
<keyword evidence="3" id="KW-1185">Reference proteome</keyword>
<feature type="region of interest" description="Disordered" evidence="1">
    <location>
        <begin position="1"/>
        <end position="24"/>
    </location>
</feature>
<evidence type="ECO:0000313" key="2">
    <source>
        <dbReference type="EnsemblMetazoa" id="PPA44914.1"/>
    </source>
</evidence>
<name>A0A2A6CZX2_PRIPA</name>
<gene>
    <name evidence="2" type="primary">WBGene00283283</name>
</gene>
<dbReference type="EnsemblMetazoa" id="PPA44914.1">
    <property type="protein sequence ID" value="PPA44914.1"/>
    <property type="gene ID" value="WBGene00283283"/>
</dbReference>